<keyword evidence="1" id="KW-0812">Transmembrane</keyword>
<dbReference type="eggNOG" id="ENOG5032UIA">
    <property type="taxonomic scope" value="Bacteria"/>
</dbReference>
<evidence type="ECO:0000313" key="3">
    <source>
        <dbReference type="Proteomes" id="UP000018296"/>
    </source>
</evidence>
<reference evidence="2 3" key="1">
    <citation type="journal article" date="2013" name="Genome Announc.">
        <title>Genome Sequence of Sporolactobacillus laevolacticus DSM442, an Efficient Polymer-Grade D-Lactate Producer from Agricultural Waste Cottonseed as a Nitrogen Source.</title>
        <authorList>
            <person name="Wang H."/>
            <person name="Wang L."/>
            <person name="Ju J."/>
            <person name="Yu B."/>
            <person name="Ma Y."/>
        </authorList>
    </citation>
    <scope>NUCLEOTIDE SEQUENCE [LARGE SCALE GENOMIC DNA]</scope>
    <source>
        <strain evidence="2 3">DSM 442</strain>
    </source>
</reference>
<dbReference type="EMBL" id="AWTC01000018">
    <property type="protein sequence ID" value="EST10719.1"/>
    <property type="molecule type" value="Genomic_DNA"/>
</dbReference>
<accession>V6J1U7</accession>
<keyword evidence="1" id="KW-0472">Membrane</keyword>
<proteinExistence type="predicted"/>
<keyword evidence="1" id="KW-1133">Transmembrane helix</keyword>
<keyword evidence="3" id="KW-1185">Reference proteome</keyword>
<dbReference type="PATRIC" id="fig|1395513.3.peg.3105"/>
<sequence length="184" mass="21866">MGRRMKKKVFKLFYDFEKEEHWLNQMAQKGWAFKKYTPGCYTFESCDKGQYSYRIEFLKHGLKHEETKDYLQFLEETGITCVSSVSNWVYLRKAAEKGSFNLFSDIDSRILHYKRIKNLWIFFTTIEFVAVAANLILAGVTDDRSWINLSCGVILLPICILFARMTFRLIRKINQLESERLIRE</sequence>
<dbReference type="AlphaFoldDB" id="V6J1U7"/>
<evidence type="ECO:0000256" key="1">
    <source>
        <dbReference type="SAM" id="Phobius"/>
    </source>
</evidence>
<evidence type="ECO:0000313" key="2">
    <source>
        <dbReference type="EMBL" id="EST10719.1"/>
    </source>
</evidence>
<dbReference type="Proteomes" id="UP000018296">
    <property type="component" value="Unassembled WGS sequence"/>
</dbReference>
<feature type="transmembrane region" description="Helical" evidence="1">
    <location>
        <begin position="146"/>
        <end position="167"/>
    </location>
</feature>
<organism evidence="2 3">
    <name type="scientific">Sporolactobacillus laevolacticus DSM 442</name>
    <dbReference type="NCBI Taxonomy" id="1395513"/>
    <lineage>
        <taxon>Bacteria</taxon>
        <taxon>Bacillati</taxon>
        <taxon>Bacillota</taxon>
        <taxon>Bacilli</taxon>
        <taxon>Bacillales</taxon>
        <taxon>Sporolactobacillaceae</taxon>
        <taxon>Sporolactobacillus</taxon>
    </lineage>
</organism>
<dbReference type="STRING" id="1395513.P343_15270"/>
<evidence type="ECO:0008006" key="4">
    <source>
        <dbReference type="Google" id="ProtNLM"/>
    </source>
</evidence>
<dbReference type="InterPro" id="IPR021359">
    <property type="entry name" value="DUF2812"/>
</dbReference>
<comment type="caution">
    <text evidence="2">The sequence shown here is derived from an EMBL/GenBank/DDBJ whole genome shotgun (WGS) entry which is preliminary data.</text>
</comment>
<gene>
    <name evidence="2" type="ORF">P343_15270</name>
</gene>
<protein>
    <recommendedName>
        <fullName evidence="4">DUF2812 domain-containing protein</fullName>
    </recommendedName>
</protein>
<feature type="transmembrane region" description="Helical" evidence="1">
    <location>
        <begin position="119"/>
        <end position="140"/>
    </location>
</feature>
<name>V6J1U7_9BACL</name>
<dbReference type="Pfam" id="PF11193">
    <property type="entry name" value="DUF2812"/>
    <property type="match status" value="1"/>
</dbReference>